<reference evidence="1" key="1">
    <citation type="submission" date="2024-09" db="EMBL/GenBank/DDBJ databases">
        <title>Black Yeasts Isolated from many extreme environments.</title>
        <authorList>
            <person name="Coleine C."/>
            <person name="Stajich J.E."/>
            <person name="Selbmann L."/>
        </authorList>
    </citation>
    <scope>NUCLEOTIDE SEQUENCE</scope>
    <source>
        <strain evidence="1">CCFEE 5737</strain>
    </source>
</reference>
<gene>
    <name evidence="1" type="ORF">LTS18_012711</name>
</gene>
<sequence>MATSEGSPSIDGEAEGVTTESLRNPRSHFYEDTLVYNWESEPPVLLLTNALTTSQVVAITSQMDNNMGEDWPRQNSIIPYSWDDATIPDKDADWKDLCNFLTTRSANASVTGSDVNPHTIVCIDRESAEDHCAFYVELQDEGISNGLGFRFSRVDLDFIGDFCIQLQAGNMSWYDYEGLDTWTWTVEDGVKPFTWEDDAESG</sequence>
<dbReference type="EMBL" id="JAWDJW010003847">
    <property type="protein sequence ID" value="KAK3076549.1"/>
    <property type="molecule type" value="Genomic_DNA"/>
</dbReference>
<dbReference type="Proteomes" id="UP001186974">
    <property type="component" value="Unassembled WGS sequence"/>
</dbReference>
<organism evidence="1 2">
    <name type="scientific">Coniosporium uncinatum</name>
    <dbReference type="NCBI Taxonomy" id="93489"/>
    <lineage>
        <taxon>Eukaryota</taxon>
        <taxon>Fungi</taxon>
        <taxon>Dikarya</taxon>
        <taxon>Ascomycota</taxon>
        <taxon>Pezizomycotina</taxon>
        <taxon>Dothideomycetes</taxon>
        <taxon>Dothideomycetes incertae sedis</taxon>
        <taxon>Coniosporium</taxon>
    </lineage>
</organism>
<keyword evidence="2" id="KW-1185">Reference proteome</keyword>
<accession>A0ACC3DIW0</accession>
<name>A0ACC3DIW0_9PEZI</name>
<proteinExistence type="predicted"/>
<evidence type="ECO:0000313" key="2">
    <source>
        <dbReference type="Proteomes" id="UP001186974"/>
    </source>
</evidence>
<evidence type="ECO:0000313" key="1">
    <source>
        <dbReference type="EMBL" id="KAK3076549.1"/>
    </source>
</evidence>
<comment type="caution">
    <text evidence="1">The sequence shown here is derived from an EMBL/GenBank/DDBJ whole genome shotgun (WGS) entry which is preliminary data.</text>
</comment>
<protein>
    <submittedName>
        <fullName evidence="1">Uncharacterized protein</fullName>
    </submittedName>
</protein>